<accession>A0ABU4MYY7</accession>
<dbReference type="RefSeq" id="WP_193382926.1">
    <property type="nucleotide sequence ID" value="NZ_JABXWI010000031.1"/>
</dbReference>
<gene>
    <name evidence="1" type="ORF">PV383_36390</name>
</gene>
<reference evidence="1 2" key="1">
    <citation type="journal article" date="2023" name="Microb. Genom.">
        <title>Mesoterricola silvestris gen. nov., sp. nov., Mesoterricola sediminis sp. nov., Geothrix oryzae sp. nov., Geothrix edaphica sp. nov., Geothrix rubra sp. nov., and Geothrix limicola sp. nov., six novel members of Acidobacteriota isolated from soils.</title>
        <authorList>
            <person name="Weisberg A.J."/>
            <person name="Pearce E."/>
            <person name="Kramer C.G."/>
            <person name="Chang J.H."/>
            <person name="Clarke C.R."/>
        </authorList>
    </citation>
    <scope>NUCLEOTIDE SEQUENCE [LARGE SCALE GENOMIC DNA]</scope>
    <source>
        <strain evidence="1 2">NE20-4-1</strain>
    </source>
</reference>
<protein>
    <submittedName>
        <fullName evidence="1">Uncharacterized protein</fullName>
    </submittedName>
</protein>
<evidence type="ECO:0000313" key="2">
    <source>
        <dbReference type="Proteomes" id="UP001282474"/>
    </source>
</evidence>
<proteinExistence type="predicted"/>
<sequence length="112" mass="12293">MNALPSPDDAASRLEAAGDGDAAALIRAMQAELALVRGERDRLAEFTRLIAGLLGSEMSHNSTLIVRAKQALDTLRVTERCTQRESGQHSWMRREPVFGSRCFSCHARRPGT</sequence>
<dbReference type="EMBL" id="JARAWJ010000039">
    <property type="protein sequence ID" value="MDX3042624.1"/>
    <property type="molecule type" value="Genomic_DNA"/>
</dbReference>
<dbReference type="Proteomes" id="UP001282474">
    <property type="component" value="Unassembled WGS sequence"/>
</dbReference>
<organism evidence="1 2">
    <name type="scientific">Streptomyces caniscabiei</name>
    <dbReference type="NCBI Taxonomy" id="2746961"/>
    <lineage>
        <taxon>Bacteria</taxon>
        <taxon>Bacillati</taxon>
        <taxon>Actinomycetota</taxon>
        <taxon>Actinomycetes</taxon>
        <taxon>Kitasatosporales</taxon>
        <taxon>Streptomycetaceae</taxon>
        <taxon>Streptomyces</taxon>
    </lineage>
</organism>
<keyword evidence="2" id="KW-1185">Reference proteome</keyword>
<comment type="caution">
    <text evidence="1">The sequence shown here is derived from an EMBL/GenBank/DDBJ whole genome shotgun (WGS) entry which is preliminary data.</text>
</comment>
<evidence type="ECO:0000313" key="1">
    <source>
        <dbReference type="EMBL" id="MDX3042624.1"/>
    </source>
</evidence>
<name>A0ABU4MYY7_9ACTN</name>